<keyword evidence="1" id="KW-0112">Calmodulin-binding</keyword>
<accession>A0A176VXN1</accession>
<gene>
    <name evidence="4" type="ORF">AXG93_3444s1090</name>
</gene>
<dbReference type="GO" id="GO:0005516">
    <property type="term" value="F:calmodulin binding"/>
    <property type="evidence" value="ECO:0007669"/>
    <property type="project" value="UniProtKB-KW"/>
</dbReference>
<proteinExistence type="inferred from homology"/>
<sequence>MRMALFGRHQAMRLMLKGWLLMLSGTELLLSSGVCSFVSMGRFKAGRLMRSEVKGDEGNVWTGQGAIASHRDFRVKATFGSINTPDQLQLVLDCRENWAHCHQWFRFWELENCTTLRSPIGVLGLIVLTPELAAGQEKMPKPSSWLSSLRKAIQHHVNDDIDYSRFQHLPHEKKASRSNSASSNPPSPAIARSTNSNGAGGSTRSNRSTKSDRSDSSAATKEFFPVSEKCKTPQSPADDRMKKRPSVAVADVSAIVRSTGGAAGVRRMLEEWAAITIQTAFRGLLARQALKGLKGLVRLQALVRGNLVRRRMHALVRIQARVLTRRSRPPKYVSKSVDSYPVKPKQLSGNLVWHSRDEWDYGTNNMHLATVPADATDNPKVKKQLEEAKRRERALAYAEQLAAQAKDRQDATSKRERALAYALLLTLSNDGKELDGDDFADMEYAVGNIY</sequence>
<dbReference type="SMART" id="SM00015">
    <property type="entry name" value="IQ"/>
    <property type="match status" value="2"/>
</dbReference>
<reference evidence="4" key="1">
    <citation type="submission" date="2016-03" db="EMBL/GenBank/DDBJ databases">
        <title>Mechanisms controlling the formation of the plant cell surface in tip-growing cells are functionally conserved among land plants.</title>
        <authorList>
            <person name="Honkanen S."/>
            <person name="Jones V.A."/>
            <person name="Morieri G."/>
            <person name="Champion C."/>
            <person name="Hetherington A.J."/>
            <person name="Kelly S."/>
            <person name="Saint-Marcoux D."/>
            <person name="Proust H."/>
            <person name="Prescott H."/>
            <person name="Dolan L."/>
        </authorList>
    </citation>
    <scope>NUCLEOTIDE SEQUENCE [LARGE SCALE GENOMIC DNA]</scope>
    <source>
        <tissue evidence="4">Whole gametophyte</tissue>
    </source>
</reference>
<comment type="caution">
    <text evidence="4">The sequence shown here is derived from an EMBL/GenBank/DDBJ whole genome shotgun (WGS) entry which is preliminary data.</text>
</comment>
<dbReference type="PANTHER" id="PTHR32295">
    <property type="entry name" value="IQ-DOMAIN 5-RELATED"/>
    <property type="match status" value="1"/>
</dbReference>
<dbReference type="Proteomes" id="UP000077202">
    <property type="component" value="Unassembled WGS sequence"/>
</dbReference>
<evidence type="ECO:0000313" key="4">
    <source>
        <dbReference type="EMBL" id="OAE25574.1"/>
    </source>
</evidence>
<evidence type="ECO:0000256" key="3">
    <source>
        <dbReference type="SAM" id="MobiDB-lite"/>
    </source>
</evidence>
<feature type="compositionally biased region" description="Polar residues" evidence="3">
    <location>
        <begin position="194"/>
        <end position="208"/>
    </location>
</feature>
<dbReference type="Gene3D" id="1.20.5.190">
    <property type="match status" value="1"/>
</dbReference>
<feature type="compositionally biased region" description="Low complexity" evidence="3">
    <location>
        <begin position="177"/>
        <end position="193"/>
    </location>
</feature>
<keyword evidence="5" id="KW-1185">Reference proteome</keyword>
<protein>
    <recommendedName>
        <fullName evidence="6">DUF4005 domain-containing protein</fullName>
    </recommendedName>
</protein>
<organism evidence="4 5">
    <name type="scientific">Marchantia polymorpha subsp. ruderalis</name>
    <dbReference type="NCBI Taxonomy" id="1480154"/>
    <lineage>
        <taxon>Eukaryota</taxon>
        <taxon>Viridiplantae</taxon>
        <taxon>Streptophyta</taxon>
        <taxon>Embryophyta</taxon>
        <taxon>Marchantiophyta</taxon>
        <taxon>Marchantiopsida</taxon>
        <taxon>Marchantiidae</taxon>
        <taxon>Marchantiales</taxon>
        <taxon>Marchantiaceae</taxon>
        <taxon>Marchantia</taxon>
    </lineage>
</organism>
<evidence type="ECO:0000256" key="2">
    <source>
        <dbReference type="ARBA" id="ARBA00024341"/>
    </source>
</evidence>
<dbReference type="Pfam" id="PF00612">
    <property type="entry name" value="IQ"/>
    <property type="match status" value="2"/>
</dbReference>
<evidence type="ECO:0008006" key="6">
    <source>
        <dbReference type="Google" id="ProtNLM"/>
    </source>
</evidence>
<dbReference type="PANTHER" id="PTHR32295:SF6">
    <property type="entry name" value="PROTEIN IQ-DOMAIN 18"/>
    <property type="match status" value="1"/>
</dbReference>
<comment type="similarity">
    <text evidence="2">Belongs to the IQD family.</text>
</comment>
<name>A0A176VXN1_MARPO</name>
<dbReference type="InterPro" id="IPR000048">
    <property type="entry name" value="IQ_motif_EF-hand-BS"/>
</dbReference>
<dbReference type="AlphaFoldDB" id="A0A176VXN1"/>
<dbReference type="EMBL" id="LVLJ01002317">
    <property type="protein sequence ID" value="OAE25574.1"/>
    <property type="molecule type" value="Genomic_DNA"/>
</dbReference>
<dbReference type="PROSITE" id="PS50096">
    <property type="entry name" value="IQ"/>
    <property type="match status" value="2"/>
</dbReference>
<feature type="region of interest" description="Disordered" evidence="3">
    <location>
        <begin position="171"/>
        <end position="246"/>
    </location>
</feature>
<evidence type="ECO:0000256" key="1">
    <source>
        <dbReference type="ARBA" id="ARBA00022860"/>
    </source>
</evidence>
<evidence type="ECO:0000313" key="5">
    <source>
        <dbReference type="Proteomes" id="UP000077202"/>
    </source>
</evidence>
<dbReference type="CDD" id="cd23767">
    <property type="entry name" value="IQCD"/>
    <property type="match status" value="1"/>
</dbReference>